<evidence type="ECO:0000313" key="1">
    <source>
        <dbReference type="EMBL" id="AIC11347.1"/>
    </source>
</evidence>
<accession>A0A060HEI7</accession>
<sequence>MSLRAVLFQPGVLCHCWYCWLRFHWREGDAAARAMGGSGIGDLCCRSAPMTCTDVVGVNAPSFIPALIAAVAVMFSGACL</sequence>
<protein>
    <submittedName>
        <fullName evidence="1">Uncharacterized protein</fullName>
    </submittedName>
</protein>
<dbReference type="Proteomes" id="UP000027215">
    <property type="component" value="Chromosome"/>
</dbReference>
<dbReference type="AlphaFoldDB" id="A0A060HEI7"/>
<dbReference type="KEGG" id="xfs:D934_08085"/>
<dbReference type="RefSeq" id="WP_024749098.1">
    <property type="nucleotide sequence ID" value="NZ_CP006696.1"/>
</dbReference>
<dbReference type="HOGENOM" id="CLU_2588946_0_0_6"/>
<dbReference type="PATRIC" id="fig|155920.8.peg.1869"/>
<evidence type="ECO:0000313" key="2">
    <source>
        <dbReference type="Proteomes" id="UP000027215"/>
    </source>
</evidence>
<name>A0A060HEI7_XYLFS</name>
<organism evidence="1 2">
    <name type="scientific">Xylella fastidiosa subsp. sandyi Ann-1</name>
    <dbReference type="NCBI Taxonomy" id="155920"/>
    <lineage>
        <taxon>Bacteria</taxon>
        <taxon>Pseudomonadati</taxon>
        <taxon>Pseudomonadota</taxon>
        <taxon>Gammaproteobacteria</taxon>
        <taxon>Lysobacterales</taxon>
        <taxon>Lysobacteraceae</taxon>
        <taxon>Xylella</taxon>
    </lineage>
</organism>
<proteinExistence type="predicted"/>
<gene>
    <name evidence="1" type="ORF">D934_08085</name>
</gene>
<dbReference type="EMBL" id="CP006696">
    <property type="protein sequence ID" value="AIC11347.1"/>
    <property type="molecule type" value="Genomic_DNA"/>
</dbReference>
<reference evidence="1 2" key="1">
    <citation type="submission" date="2013-08" db="EMBL/GenBank/DDBJ databases">
        <authorList>
            <person name="Stouthamer R."/>
            <person name="Nunney L."/>
        </authorList>
    </citation>
    <scope>NUCLEOTIDE SEQUENCE [LARGE SCALE GENOMIC DNA]</scope>
    <source>
        <strain evidence="2">ann-1</strain>
    </source>
</reference>